<sequence length="212" mass="23505">MKSQFPTLALVLGAASAAFAQVTELHQEGPFALRVKGQAPNSSINGYLRWYNLPLLPAPTFINYEPIAYPVVGDPTYEWYFNYTGFVQFEGHEVGFLLANRTANTTTPSPYHGQPLDITYMSNSNVGAALLGNGAAFDAGFDADNKVFSTREFDDSTYVPGVPPEYTEELGYYHWAICWQLSGTYNQTLSWITTGKPHNPTCELVDLLRVDL</sequence>
<reference evidence="2 3" key="1">
    <citation type="submission" date="2019-12" db="EMBL/GenBank/DDBJ databases">
        <title>Draft genome sequence of the ascomycete Xylaria multiplex DSM 110363.</title>
        <authorList>
            <person name="Buettner E."/>
            <person name="Kellner H."/>
        </authorList>
    </citation>
    <scope>NUCLEOTIDE SEQUENCE [LARGE SCALE GENOMIC DNA]</scope>
    <source>
        <strain evidence="2 3">DSM 110363</strain>
    </source>
</reference>
<protein>
    <submittedName>
        <fullName evidence="2">Uncharacterized protein</fullName>
    </submittedName>
</protein>
<comment type="caution">
    <text evidence="2">The sequence shown here is derived from an EMBL/GenBank/DDBJ whole genome shotgun (WGS) entry which is preliminary data.</text>
</comment>
<accession>A0A7C8MII9</accession>
<dbReference type="OrthoDB" id="3515453at2759"/>
<feature type="signal peptide" evidence="1">
    <location>
        <begin position="1"/>
        <end position="20"/>
    </location>
</feature>
<dbReference type="InParanoid" id="A0A7C8MII9"/>
<name>A0A7C8MII9_9PEZI</name>
<dbReference type="Proteomes" id="UP000481858">
    <property type="component" value="Unassembled WGS sequence"/>
</dbReference>
<organism evidence="2 3">
    <name type="scientific">Xylaria multiplex</name>
    <dbReference type="NCBI Taxonomy" id="323545"/>
    <lineage>
        <taxon>Eukaryota</taxon>
        <taxon>Fungi</taxon>
        <taxon>Dikarya</taxon>
        <taxon>Ascomycota</taxon>
        <taxon>Pezizomycotina</taxon>
        <taxon>Sordariomycetes</taxon>
        <taxon>Xylariomycetidae</taxon>
        <taxon>Xylariales</taxon>
        <taxon>Xylariaceae</taxon>
        <taxon>Xylaria</taxon>
    </lineage>
</organism>
<dbReference type="EMBL" id="WUBL01000113">
    <property type="protein sequence ID" value="KAF2965532.1"/>
    <property type="molecule type" value="Genomic_DNA"/>
</dbReference>
<gene>
    <name evidence="2" type="ORF">GQX73_g8065</name>
</gene>
<keyword evidence="3" id="KW-1185">Reference proteome</keyword>
<evidence type="ECO:0000313" key="2">
    <source>
        <dbReference type="EMBL" id="KAF2965532.1"/>
    </source>
</evidence>
<evidence type="ECO:0000313" key="3">
    <source>
        <dbReference type="Proteomes" id="UP000481858"/>
    </source>
</evidence>
<dbReference type="AlphaFoldDB" id="A0A7C8MII9"/>
<proteinExistence type="predicted"/>
<evidence type="ECO:0000256" key="1">
    <source>
        <dbReference type="SAM" id="SignalP"/>
    </source>
</evidence>
<feature type="chain" id="PRO_5028798301" evidence="1">
    <location>
        <begin position="21"/>
        <end position="212"/>
    </location>
</feature>
<keyword evidence="1" id="KW-0732">Signal</keyword>